<gene>
    <name evidence="2" type="ORF">BRCON_0605</name>
</gene>
<dbReference type="EMBL" id="CP030759">
    <property type="protein sequence ID" value="AXA35382.1"/>
    <property type="molecule type" value="Genomic_DNA"/>
</dbReference>
<sequence>MIFVEAGESSERVQEKSQKKIKPSQPGAPRILIARPERDAAESALG</sequence>
<proteinExistence type="predicted"/>
<feature type="compositionally biased region" description="Basic and acidic residues" evidence="1">
    <location>
        <begin position="9"/>
        <end position="18"/>
    </location>
</feature>
<reference evidence="2 3" key="1">
    <citation type="submission" date="2018-05" db="EMBL/GenBank/DDBJ databases">
        <title>A metagenomic window into the 2 km-deep terrestrial subsurface aquifer revealed taxonomically and functionally diverse microbial community comprising novel uncultured bacterial lineages.</title>
        <authorList>
            <person name="Kadnikov V.V."/>
            <person name="Mardanov A.V."/>
            <person name="Beletsky A.V."/>
            <person name="Banks D."/>
            <person name="Pimenov N.V."/>
            <person name="Frank Y.A."/>
            <person name="Karnachuk O.V."/>
            <person name="Ravin N.V."/>
        </authorList>
    </citation>
    <scope>NUCLEOTIDE SEQUENCE [LARGE SCALE GENOMIC DNA]</scope>
    <source>
        <strain evidence="2">BY</strain>
    </source>
</reference>
<dbReference type="Proteomes" id="UP000262583">
    <property type="component" value="Chromosome"/>
</dbReference>
<dbReference type="KEGG" id="schv:BRCON_0605"/>
<protein>
    <submittedName>
        <fullName evidence="2">Uncharacterized protein</fullName>
    </submittedName>
</protein>
<feature type="region of interest" description="Disordered" evidence="1">
    <location>
        <begin position="1"/>
        <end position="46"/>
    </location>
</feature>
<name>A0A2Z4Y3S6_SUMC1</name>
<evidence type="ECO:0000313" key="2">
    <source>
        <dbReference type="EMBL" id="AXA35382.1"/>
    </source>
</evidence>
<organism evidence="2 3">
    <name type="scientific">Sumerlaea chitinivorans</name>
    <dbReference type="NCBI Taxonomy" id="2250252"/>
    <lineage>
        <taxon>Bacteria</taxon>
        <taxon>Candidatus Sumerlaeota</taxon>
        <taxon>Candidatus Sumerlaeia</taxon>
        <taxon>Candidatus Sumerlaeales</taxon>
        <taxon>Candidatus Sumerlaeaceae</taxon>
        <taxon>Candidatus Sumerlaea</taxon>
    </lineage>
</organism>
<dbReference type="AlphaFoldDB" id="A0A2Z4Y3S6"/>
<feature type="compositionally biased region" description="Basic and acidic residues" evidence="1">
    <location>
        <begin position="35"/>
        <end position="46"/>
    </location>
</feature>
<accession>A0A2Z4Y3S6</accession>
<evidence type="ECO:0000256" key="1">
    <source>
        <dbReference type="SAM" id="MobiDB-lite"/>
    </source>
</evidence>
<evidence type="ECO:0000313" key="3">
    <source>
        <dbReference type="Proteomes" id="UP000262583"/>
    </source>
</evidence>